<dbReference type="PRINTS" id="PR00131">
    <property type="entry name" value="GLHYDRLASE1"/>
</dbReference>
<dbReference type="GO" id="GO:0005975">
    <property type="term" value="P:carbohydrate metabolic process"/>
    <property type="evidence" value="ECO:0007669"/>
    <property type="project" value="InterPro"/>
</dbReference>
<dbReference type="PANTHER" id="PTHR10353">
    <property type="entry name" value="GLYCOSYL HYDROLASE"/>
    <property type="match status" value="1"/>
</dbReference>
<dbReference type="RefSeq" id="XP_003574750.1">
    <property type="nucleotide sequence ID" value="XM_003574702.4"/>
</dbReference>
<keyword evidence="3" id="KW-0378">Hydrolase</keyword>
<dbReference type="GO" id="GO:0004565">
    <property type="term" value="F:beta-galactosidase activity"/>
    <property type="evidence" value="ECO:0007669"/>
    <property type="project" value="UniProtKB-ARBA"/>
</dbReference>
<name>I1I8G4_BRADI</name>
<accession>I1I8G4</accession>
<evidence type="ECO:0000313" key="10">
    <source>
        <dbReference type="Proteomes" id="UP000008810"/>
    </source>
</evidence>
<evidence type="ECO:0000313" key="8">
    <source>
        <dbReference type="EMBL" id="KQJ98924.1"/>
    </source>
</evidence>
<evidence type="ECO:0008006" key="11">
    <source>
        <dbReference type="Google" id="ProtNLM"/>
    </source>
</evidence>
<keyword evidence="2 7" id="KW-0732">Signal</keyword>
<dbReference type="InterPro" id="IPR001360">
    <property type="entry name" value="Glyco_hydro_1"/>
</dbReference>
<feature type="chain" id="PRO_5014095115" description="Beta-glucosidase" evidence="7">
    <location>
        <begin position="32"/>
        <end position="508"/>
    </location>
</feature>
<dbReference type="FunFam" id="3.20.20.80:FF:000020">
    <property type="entry name" value="Beta-glucosidase 12"/>
    <property type="match status" value="1"/>
</dbReference>
<dbReference type="PANTHER" id="PTHR10353:SF65">
    <property type="entry name" value="BETA-GLUCOSIDASE 27"/>
    <property type="match status" value="1"/>
</dbReference>
<evidence type="ECO:0000256" key="1">
    <source>
        <dbReference type="ARBA" id="ARBA00010838"/>
    </source>
</evidence>
<comment type="similarity">
    <text evidence="1 6">Belongs to the glycosyl hydrolase 1 family.</text>
</comment>
<dbReference type="GeneID" id="100822045"/>
<dbReference type="AlphaFoldDB" id="I1I8G4"/>
<dbReference type="EMBL" id="CM000882">
    <property type="protein sequence ID" value="KQJ98924.1"/>
    <property type="molecule type" value="Genomic_DNA"/>
</dbReference>
<dbReference type="GO" id="GO:0033907">
    <property type="term" value="F:beta-D-fucosidase activity"/>
    <property type="evidence" value="ECO:0007669"/>
    <property type="project" value="UniProtKB-ARBA"/>
</dbReference>
<evidence type="ECO:0000256" key="4">
    <source>
        <dbReference type="ARBA" id="ARBA00023157"/>
    </source>
</evidence>
<evidence type="ECO:0000256" key="5">
    <source>
        <dbReference type="ARBA" id="ARBA00023180"/>
    </source>
</evidence>
<dbReference type="HOGENOM" id="CLU_001859_1_0_1"/>
<gene>
    <name evidence="9" type="primary">LOC100822045</name>
    <name evidence="8" type="ORF">BRADI_3g39997v3</name>
</gene>
<reference evidence="8" key="2">
    <citation type="submission" date="2017-06" db="EMBL/GenBank/DDBJ databases">
        <title>WGS assembly of Brachypodium distachyon.</title>
        <authorList>
            <consortium name="The International Brachypodium Initiative"/>
            <person name="Lucas S."/>
            <person name="Harmon-Smith M."/>
            <person name="Lail K."/>
            <person name="Tice H."/>
            <person name="Grimwood J."/>
            <person name="Bruce D."/>
            <person name="Barry K."/>
            <person name="Shu S."/>
            <person name="Lindquist E."/>
            <person name="Wang M."/>
            <person name="Pitluck S."/>
            <person name="Vogel J.P."/>
            <person name="Garvin D.F."/>
            <person name="Mockler T.C."/>
            <person name="Schmutz J."/>
            <person name="Rokhsar D."/>
            <person name="Bevan M.W."/>
        </authorList>
    </citation>
    <scope>NUCLEOTIDE SEQUENCE</scope>
    <source>
        <strain evidence="8">Bd21</strain>
    </source>
</reference>
<dbReference type="InterPro" id="IPR017853">
    <property type="entry name" value="GH"/>
</dbReference>
<dbReference type="Proteomes" id="UP000008810">
    <property type="component" value="Chromosome 3"/>
</dbReference>
<feature type="signal peptide" evidence="7">
    <location>
        <begin position="1"/>
        <end position="31"/>
    </location>
</feature>
<dbReference type="OMA" id="DNTRIMF"/>
<keyword evidence="4" id="KW-1015">Disulfide bond</keyword>
<dbReference type="STRING" id="15368.I1I8G4"/>
<dbReference type="Pfam" id="PF00232">
    <property type="entry name" value="Glyco_hydro_1"/>
    <property type="match status" value="1"/>
</dbReference>
<evidence type="ECO:0000313" key="9">
    <source>
        <dbReference type="EnsemblPlants" id="KQJ98924"/>
    </source>
</evidence>
<organism evidence="8">
    <name type="scientific">Brachypodium distachyon</name>
    <name type="common">Purple false brome</name>
    <name type="synonym">Trachynia distachya</name>
    <dbReference type="NCBI Taxonomy" id="15368"/>
    <lineage>
        <taxon>Eukaryota</taxon>
        <taxon>Viridiplantae</taxon>
        <taxon>Streptophyta</taxon>
        <taxon>Embryophyta</taxon>
        <taxon>Tracheophyta</taxon>
        <taxon>Spermatophyta</taxon>
        <taxon>Magnoliopsida</taxon>
        <taxon>Liliopsida</taxon>
        <taxon>Poales</taxon>
        <taxon>Poaceae</taxon>
        <taxon>BOP clade</taxon>
        <taxon>Pooideae</taxon>
        <taxon>Stipodae</taxon>
        <taxon>Brachypodieae</taxon>
        <taxon>Brachypodium</taxon>
    </lineage>
</organism>
<keyword evidence="10" id="KW-1185">Reference proteome</keyword>
<dbReference type="SUPFAM" id="SSF51445">
    <property type="entry name" value="(Trans)glycosidases"/>
    <property type="match status" value="1"/>
</dbReference>
<evidence type="ECO:0000256" key="2">
    <source>
        <dbReference type="ARBA" id="ARBA00022729"/>
    </source>
</evidence>
<dbReference type="Gramene" id="KQJ98924">
    <property type="protein sequence ID" value="KQJ98924"/>
    <property type="gene ID" value="BRADI_3g39997v3"/>
</dbReference>
<reference evidence="9" key="3">
    <citation type="submission" date="2018-08" db="UniProtKB">
        <authorList>
            <consortium name="EnsemblPlants"/>
        </authorList>
    </citation>
    <scope>IDENTIFICATION</scope>
    <source>
        <strain evidence="9">cv. Bd21</strain>
    </source>
</reference>
<dbReference type="OrthoDB" id="65569at2759"/>
<reference evidence="8 9" key="1">
    <citation type="journal article" date="2010" name="Nature">
        <title>Genome sequencing and analysis of the model grass Brachypodium distachyon.</title>
        <authorList>
            <consortium name="International Brachypodium Initiative"/>
        </authorList>
    </citation>
    <scope>NUCLEOTIDE SEQUENCE [LARGE SCALE GENOMIC DNA]</scope>
    <source>
        <strain evidence="8">Bd21</strain>
        <strain evidence="9">cv. Bd21</strain>
    </source>
</reference>
<protein>
    <recommendedName>
        <fullName evidence="11">Beta-glucosidase</fullName>
    </recommendedName>
</protein>
<dbReference type="EnsemblPlants" id="KQJ98924">
    <property type="protein sequence ID" value="KQJ98924"/>
    <property type="gene ID" value="BRADI_3g39997v3"/>
</dbReference>
<keyword evidence="5" id="KW-0325">Glycoprotein</keyword>
<evidence type="ECO:0000256" key="3">
    <source>
        <dbReference type="ARBA" id="ARBA00022801"/>
    </source>
</evidence>
<dbReference type="Gene3D" id="3.20.20.80">
    <property type="entry name" value="Glycosidases"/>
    <property type="match status" value="1"/>
</dbReference>
<sequence length="508" mass="57185">MSVSAGMDRVLLLPALLLAALLLACSGGIHGATFSRYSFPKDFIFGTGSSAIQYEGAFERGKTTWDTFSHTPGKTADNGTTDIANDFYHRYKEDLQLITDMNMDTFRFSIAWSRILPTGTIAGGINQKGVDFYNSLIKEVLSRGLVPFVTIFHFDTPQALEDKYGSFLSDKIIKDYVEYADLVFGLFGDRIKLWNTFNEPMIFCSGGYATGIAAPGRCSPYVSKTCGAGNSATEPYIAGHNLLLAHAEAVELYRTKYQKTQGGKIGITQVSNWFEPYDPKSLADVRAQERSLDFMLGWFQHPVTFGEYPATMRGLVGSRLPEFTPEQKKKLAGSFDFIGINYYTSNYAKHAPAPNALTPAYGTDNNANQTGYRNGVPIGPPAFTPIFFNYPPGLRELLLYIKRTYKDPAIYITENGTDEANNSTIPIKEALKDNTRIMFHYKHLEFVYRAIREGVNVKGYFTWTFMDCFEFGDGFKDRFGLIYVDRATLARYRKKSSYWLEGFLKRRH</sequence>
<dbReference type="GO" id="GO:0008422">
    <property type="term" value="F:beta-glucosidase activity"/>
    <property type="evidence" value="ECO:0000318"/>
    <property type="project" value="GO_Central"/>
</dbReference>
<dbReference type="KEGG" id="bdi:100822045"/>
<evidence type="ECO:0000256" key="7">
    <source>
        <dbReference type="SAM" id="SignalP"/>
    </source>
</evidence>
<evidence type="ECO:0000256" key="6">
    <source>
        <dbReference type="RuleBase" id="RU003690"/>
    </source>
</evidence>
<dbReference type="eggNOG" id="KOG0626">
    <property type="taxonomic scope" value="Eukaryota"/>
</dbReference>
<proteinExistence type="inferred from homology"/>